<proteinExistence type="predicted"/>
<protein>
    <submittedName>
        <fullName evidence="1">Uncharacterized protein</fullName>
    </submittedName>
</protein>
<keyword evidence="2" id="KW-1185">Reference proteome</keyword>
<evidence type="ECO:0000313" key="2">
    <source>
        <dbReference type="Proteomes" id="UP000012960"/>
    </source>
</evidence>
<accession>A0A804K372</accession>
<dbReference type="Proteomes" id="UP000012960">
    <property type="component" value="Unplaced"/>
</dbReference>
<dbReference type="Gramene" id="Ma08_t05410.1">
    <property type="protein sequence ID" value="Ma08_p05410.1"/>
    <property type="gene ID" value="Ma08_g05410"/>
</dbReference>
<dbReference type="EnsemblPlants" id="Ma08_t05410.1">
    <property type="protein sequence ID" value="Ma08_p05410.1"/>
    <property type="gene ID" value="Ma08_g05410"/>
</dbReference>
<dbReference type="AlphaFoldDB" id="A0A804K372"/>
<evidence type="ECO:0000313" key="1">
    <source>
        <dbReference type="EnsemblPlants" id="Ma08_p05410.1"/>
    </source>
</evidence>
<dbReference type="InParanoid" id="A0A804K372"/>
<name>A0A804K372_MUSAM</name>
<reference evidence="1" key="1">
    <citation type="submission" date="2021-05" db="UniProtKB">
        <authorList>
            <consortium name="EnsemblPlants"/>
        </authorList>
    </citation>
    <scope>IDENTIFICATION</scope>
    <source>
        <strain evidence="1">subsp. malaccensis</strain>
    </source>
</reference>
<sequence length="28" mass="3420">MSFYWKFGLHFNKDLQHVRQTILPRGPC</sequence>
<organism evidence="1 2">
    <name type="scientific">Musa acuminata subsp. malaccensis</name>
    <name type="common">Wild banana</name>
    <name type="synonym">Musa malaccensis</name>
    <dbReference type="NCBI Taxonomy" id="214687"/>
    <lineage>
        <taxon>Eukaryota</taxon>
        <taxon>Viridiplantae</taxon>
        <taxon>Streptophyta</taxon>
        <taxon>Embryophyta</taxon>
        <taxon>Tracheophyta</taxon>
        <taxon>Spermatophyta</taxon>
        <taxon>Magnoliopsida</taxon>
        <taxon>Liliopsida</taxon>
        <taxon>Zingiberales</taxon>
        <taxon>Musaceae</taxon>
        <taxon>Musa</taxon>
    </lineage>
</organism>